<accession>A0A9P5XDA7</accession>
<keyword evidence="6" id="KW-0858">Xylan degradation</keyword>
<proteinExistence type="inferred from homology"/>
<dbReference type="PROSITE" id="PS00591">
    <property type="entry name" value="GH10_1"/>
    <property type="match status" value="1"/>
</dbReference>
<dbReference type="PRINTS" id="PR00134">
    <property type="entry name" value="GLHYDRLASE10"/>
</dbReference>
<dbReference type="AlphaFoldDB" id="A0A9P5XDA7"/>
<dbReference type="EMBL" id="MU151157">
    <property type="protein sequence ID" value="KAF9448560.1"/>
    <property type="molecule type" value="Genomic_DNA"/>
</dbReference>
<dbReference type="InterPro" id="IPR001000">
    <property type="entry name" value="GH10_dom"/>
</dbReference>
<feature type="active site" description="Nucleophile" evidence="11">
    <location>
        <position position="259"/>
    </location>
</feature>
<evidence type="ECO:0000256" key="5">
    <source>
        <dbReference type="ARBA" id="ARBA00022525"/>
    </source>
</evidence>
<evidence type="ECO:0000256" key="9">
    <source>
        <dbReference type="ARBA" id="ARBA00023295"/>
    </source>
</evidence>
<comment type="similarity">
    <text evidence="4 12">Belongs to the glycosyl hydrolase 10 (cellulase F) family.</text>
</comment>
<dbReference type="GO" id="GO:0005576">
    <property type="term" value="C:extracellular region"/>
    <property type="evidence" value="ECO:0007669"/>
    <property type="project" value="UniProtKB-SubCell"/>
</dbReference>
<keyword evidence="9 12" id="KW-0326">Glycosidase</keyword>
<dbReference type="PROSITE" id="PS51760">
    <property type="entry name" value="GH10_2"/>
    <property type="match status" value="1"/>
</dbReference>
<evidence type="ECO:0000256" key="8">
    <source>
        <dbReference type="ARBA" id="ARBA00023277"/>
    </source>
</evidence>
<evidence type="ECO:0000256" key="7">
    <source>
        <dbReference type="ARBA" id="ARBA00022801"/>
    </source>
</evidence>
<evidence type="ECO:0000256" key="10">
    <source>
        <dbReference type="ARBA" id="ARBA00023326"/>
    </source>
</evidence>
<dbReference type="InterPro" id="IPR017853">
    <property type="entry name" value="GH"/>
</dbReference>
<evidence type="ECO:0000313" key="15">
    <source>
        <dbReference type="Proteomes" id="UP000807342"/>
    </source>
</evidence>
<dbReference type="SUPFAM" id="SSF51445">
    <property type="entry name" value="(Trans)glycosidases"/>
    <property type="match status" value="1"/>
</dbReference>
<keyword evidence="10 12" id="KW-0624">Polysaccharide degradation</keyword>
<dbReference type="Pfam" id="PF00331">
    <property type="entry name" value="Glyco_hydro_10"/>
    <property type="match status" value="1"/>
</dbReference>
<comment type="pathway">
    <text evidence="3">Glycan degradation; xylan degradation.</text>
</comment>
<comment type="subcellular location">
    <subcellularLocation>
        <location evidence="2">Secreted</location>
    </subcellularLocation>
</comment>
<dbReference type="GO" id="GO:0031176">
    <property type="term" value="F:endo-1,4-beta-xylanase activity"/>
    <property type="evidence" value="ECO:0007669"/>
    <property type="project" value="UniProtKB-EC"/>
</dbReference>
<feature type="domain" description="GH10" evidence="13">
    <location>
        <begin position="17"/>
        <end position="338"/>
    </location>
</feature>
<evidence type="ECO:0000256" key="2">
    <source>
        <dbReference type="ARBA" id="ARBA00004613"/>
    </source>
</evidence>
<comment type="caution">
    <text evidence="14">The sequence shown here is derived from an EMBL/GenBank/DDBJ whole genome shotgun (WGS) entry which is preliminary data.</text>
</comment>
<dbReference type="PANTHER" id="PTHR31490:SF35">
    <property type="entry name" value="ENDO-1,4-BETA-XYLANASE"/>
    <property type="match status" value="1"/>
</dbReference>
<sequence length="341" mass="37995">MYLAGNGTFSAVFDAANAQLNNFAQRAGKKYFGTATNEYQFNDTAYLKQLSNTRDFHQLTPAHSMKWSLIEPFQGVMNYTGANMVVEQAERHGQFIRGHNFVWDQRIPDWVLNGNFDNATMLSVIHDHCFTVARHFRGRMLSWDVVNEPINDDGSLKESLFLNTSGLAYIPTALRAARSGDPLAKLYINEFDVETINPKSTGLLNLIKALQGQGVPIDGVGVQAHLTLGQFSSNASAGPSLVANLRRFTNLGIEVAITELDVRIPTLPPTREMLLQQKEDYRITIDACKQVIGCIGVTVWDWTDRYSWIPGNFPGEGSACPWDENLKEKPAYQGIIDGFSI</sequence>
<evidence type="ECO:0000256" key="3">
    <source>
        <dbReference type="ARBA" id="ARBA00004851"/>
    </source>
</evidence>
<evidence type="ECO:0000313" key="14">
    <source>
        <dbReference type="EMBL" id="KAF9448560.1"/>
    </source>
</evidence>
<reference evidence="14" key="1">
    <citation type="submission" date="2020-11" db="EMBL/GenBank/DDBJ databases">
        <authorList>
            <consortium name="DOE Joint Genome Institute"/>
            <person name="Ahrendt S."/>
            <person name="Riley R."/>
            <person name="Andreopoulos W."/>
            <person name="Labutti K."/>
            <person name="Pangilinan J."/>
            <person name="Ruiz-Duenas F.J."/>
            <person name="Barrasa J.M."/>
            <person name="Sanchez-Garcia M."/>
            <person name="Camarero S."/>
            <person name="Miyauchi S."/>
            <person name="Serrano A."/>
            <person name="Linde D."/>
            <person name="Babiker R."/>
            <person name="Drula E."/>
            <person name="Ayuso-Fernandez I."/>
            <person name="Pacheco R."/>
            <person name="Padilla G."/>
            <person name="Ferreira P."/>
            <person name="Barriuso J."/>
            <person name="Kellner H."/>
            <person name="Castanera R."/>
            <person name="Alfaro M."/>
            <person name="Ramirez L."/>
            <person name="Pisabarro A.G."/>
            <person name="Kuo A."/>
            <person name="Tritt A."/>
            <person name="Lipzen A."/>
            <person name="He G."/>
            <person name="Yan M."/>
            <person name="Ng V."/>
            <person name="Cullen D."/>
            <person name="Martin F."/>
            <person name="Rosso M.-N."/>
            <person name="Henrissat B."/>
            <person name="Hibbett D."/>
            <person name="Martinez A.T."/>
            <person name="Grigoriev I.V."/>
        </authorList>
    </citation>
    <scope>NUCLEOTIDE SEQUENCE</scope>
    <source>
        <strain evidence="14">MF-IS2</strain>
    </source>
</reference>
<keyword evidence="15" id="KW-1185">Reference proteome</keyword>
<dbReference type="InterPro" id="IPR031158">
    <property type="entry name" value="GH10_AS"/>
</dbReference>
<dbReference type="PANTHER" id="PTHR31490">
    <property type="entry name" value="GLYCOSYL HYDROLASE"/>
    <property type="match status" value="1"/>
</dbReference>
<dbReference type="OrthoDB" id="3055998at2759"/>
<dbReference type="SMART" id="SM00633">
    <property type="entry name" value="Glyco_10"/>
    <property type="match status" value="1"/>
</dbReference>
<evidence type="ECO:0000256" key="12">
    <source>
        <dbReference type="RuleBase" id="RU361174"/>
    </source>
</evidence>
<evidence type="ECO:0000256" key="1">
    <source>
        <dbReference type="ARBA" id="ARBA00000681"/>
    </source>
</evidence>
<comment type="catalytic activity">
    <reaction evidence="1 12">
        <text>Endohydrolysis of (1-&gt;4)-beta-D-xylosidic linkages in xylans.</text>
        <dbReference type="EC" id="3.2.1.8"/>
    </reaction>
</comment>
<organism evidence="14 15">
    <name type="scientific">Macrolepiota fuliginosa MF-IS2</name>
    <dbReference type="NCBI Taxonomy" id="1400762"/>
    <lineage>
        <taxon>Eukaryota</taxon>
        <taxon>Fungi</taxon>
        <taxon>Dikarya</taxon>
        <taxon>Basidiomycota</taxon>
        <taxon>Agaricomycotina</taxon>
        <taxon>Agaricomycetes</taxon>
        <taxon>Agaricomycetidae</taxon>
        <taxon>Agaricales</taxon>
        <taxon>Agaricineae</taxon>
        <taxon>Agaricaceae</taxon>
        <taxon>Macrolepiota</taxon>
    </lineage>
</organism>
<dbReference type="InterPro" id="IPR044846">
    <property type="entry name" value="GH10"/>
</dbReference>
<keyword evidence="5" id="KW-0964">Secreted</keyword>
<evidence type="ECO:0000259" key="13">
    <source>
        <dbReference type="PROSITE" id="PS51760"/>
    </source>
</evidence>
<dbReference type="Gene3D" id="3.20.20.80">
    <property type="entry name" value="Glycosidases"/>
    <property type="match status" value="1"/>
</dbReference>
<keyword evidence="7 12" id="KW-0378">Hydrolase</keyword>
<evidence type="ECO:0000256" key="6">
    <source>
        <dbReference type="ARBA" id="ARBA00022651"/>
    </source>
</evidence>
<dbReference type="EC" id="3.2.1.8" evidence="12"/>
<evidence type="ECO:0000256" key="11">
    <source>
        <dbReference type="PROSITE-ProRule" id="PRU10061"/>
    </source>
</evidence>
<name>A0A9P5XDA7_9AGAR</name>
<keyword evidence="8 12" id="KW-0119">Carbohydrate metabolism</keyword>
<gene>
    <name evidence="14" type="ORF">P691DRAFT_792450</name>
</gene>
<evidence type="ECO:0000256" key="4">
    <source>
        <dbReference type="ARBA" id="ARBA00007495"/>
    </source>
</evidence>
<protein>
    <recommendedName>
        <fullName evidence="12">Beta-xylanase</fullName>
        <ecNumber evidence="12">3.2.1.8</ecNumber>
    </recommendedName>
</protein>
<dbReference type="Proteomes" id="UP000807342">
    <property type="component" value="Unassembled WGS sequence"/>
</dbReference>
<dbReference type="GO" id="GO:0045493">
    <property type="term" value="P:xylan catabolic process"/>
    <property type="evidence" value="ECO:0007669"/>
    <property type="project" value="UniProtKB-KW"/>
</dbReference>